<reference evidence="2 3" key="1">
    <citation type="submission" date="2017-03" db="EMBL/GenBank/DDBJ databases">
        <title>Widespread Adenine N6-methylation of Active Genes in Fungi.</title>
        <authorList>
            <consortium name="DOE Joint Genome Institute"/>
            <person name="Mondo S.J."/>
            <person name="Dannebaum R.O."/>
            <person name="Kuo R.C."/>
            <person name="Louie K.B."/>
            <person name="Bewick A.J."/>
            <person name="Labutti K."/>
            <person name="Haridas S."/>
            <person name="Kuo A."/>
            <person name="Salamov A."/>
            <person name="Ahrendt S.R."/>
            <person name="Lau R."/>
            <person name="Bowen B.P."/>
            <person name="Lipzen A."/>
            <person name="Sullivan W."/>
            <person name="Andreopoulos W.B."/>
            <person name="Clum A."/>
            <person name="Lindquist E."/>
            <person name="Daum C."/>
            <person name="Northen T.R."/>
            <person name="Ramamoorthy G."/>
            <person name="Schmitz R.J."/>
            <person name="Gryganskyi A."/>
            <person name="Culley D."/>
            <person name="Magnuson J."/>
            <person name="James T.Y."/>
            <person name="O'Malley M.A."/>
            <person name="Stajich J.E."/>
            <person name="Spatafora J.W."/>
            <person name="Visel A."/>
            <person name="Grigoriev I.V."/>
        </authorList>
    </citation>
    <scope>NUCLEOTIDE SEQUENCE [LARGE SCALE GENOMIC DNA]</scope>
    <source>
        <strain evidence="2 3">NRRL Y-17943</strain>
    </source>
</reference>
<keyword evidence="3" id="KW-1185">Reference proteome</keyword>
<dbReference type="AlphaFoldDB" id="A0A1Y1U8G2"/>
<organism evidence="2 3">
    <name type="scientific">Kockovaella imperatae</name>
    <dbReference type="NCBI Taxonomy" id="4999"/>
    <lineage>
        <taxon>Eukaryota</taxon>
        <taxon>Fungi</taxon>
        <taxon>Dikarya</taxon>
        <taxon>Basidiomycota</taxon>
        <taxon>Agaricomycotina</taxon>
        <taxon>Tremellomycetes</taxon>
        <taxon>Tremellales</taxon>
        <taxon>Cuniculitremaceae</taxon>
        <taxon>Kockovaella</taxon>
    </lineage>
</organism>
<accession>A0A1Y1U8G2</accession>
<feature type="region of interest" description="Disordered" evidence="1">
    <location>
        <begin position="405"/>
        <end position="451"/>
    </location>
</feature>
<dbReference type="GO" id="GO:0008962">
    <property type="term" value="F:phosphatidylglycerophosphatase activity"/>
    <property type="evidence" value="ECO:0007669"/>
    <property type="project" value="InterPro"/>
</dbReference>
<dbReference type="Proteomes" id="UP000193218">
    <property type="component" value="Unassembled WGS sequence"/>
</dbReference>
<name>A0A1Y1U8G2_9TREE</name>
<dbReference type="InterPro" id="IPR027706">
    <property type="entry name" value="PGP_Pase"/>
</dbReference>
<protein>
    <submittedName>
        <fullName evidence="2">Mitochondrial PGP phosphatase-domain-containing protein</fullName>
    </submittedName>
</protein>
<dbReference type="GeneID" id="33558819"/>
<dbReference type="RefSeq" id="XP_021868580.1">
    <property type="nucleotide sequence ID" value="XM_022017010.1"/>
</dbReference>
<dbReference type="OrthoDB" id="198652at2759"/>
<proteinExistence type="predicted"/>
<dbReference type="Pfam" id="PF09419">
    <property type="entry name" value="PGP_phosphatase"/>
    <property type="match status" value="1"/>
</dbReference>
<gene>
    <name evidence="2" type="ORF">BD324DRAFT_637455</name>
</gene>
<dbReference type="EMBL" id="NBSH01000015">
    <property type="protein sequence ID" value="ORX34302.1"/>
    <property type="molecule type" value="Genomic_DNA"/>
</dbReference>
<evidence type="ECO:0000313" key="2">
    <source>
        <dbReference type="EMBL" id="ORX34302.1"/>
    </source>
</evidence>
<dbReference type="InParanoid" id="A0A1Y1U8G2"/>
<evidence type="ECO:0000256" key="1">
    <source>
        <dbReference type="SAM" id="MobiDB-lite"/>
    </source>
</evidence>
<comment type="caution">
    <text evidence="2">The sequence shown here is derived from an EMBL/GenBank/DDBJ whole genome shotgun (WGS) entry which is preliminary data.</text>
</comment>
<dbReference type="STRING" id="4999.A0A1Y1U8G2"/>
<evidence type="ECO:0000313" key="3">
    <source>
        <dbReference type="Proteomes" id="UP000193218"/>
    </source>
</evidence>
<feature type="compositionally biased region" description="Basic and acidic residues" evidence="1">
    <location>
        <begin position="413"/>
        <end position="428"/>
    </location>
</feature>
<sequence length="451" mass="50112">MGPRLPNVFIYLAAIVRPSRLRPDLKVKTIGHVDFAALRKAGYNAVVVDKDNCVTLPEQDGCYPPFKEAWRELLTAFEPGRVLVVSNSAGTKKDPSGIAARSVSHHLQTPVLIHAQPKPGCADEILKYFRGELGAPVSIIRQKLALIQADQDAFQAECEAILKRGEKEWMSKEIARIRSTTSDTPTAPSSTLRTAITLPESLEKRTSNPDANLGSQTLIRAQPTSLEEARILVIGDRQFTDTLLAHRLRLLLPNTSSDFPSVISIHTTLLPQPRDVPVLRWLEEKLSRGQLRDPSNPWKRYTRRLGDEEAHENAIEVGPKMGYLASRWSNVKQTVKDSRMGWDPRQWTVKSVIIGIGKGIFWTGRGLGVGMSRTGRYVWVNGRQWQARRRERLRLAKEKAAEAADLTSGERQISAKESGDTQRIEHKAVPMIASAEADSGHRPSAVVTPSA</sequence>